<dbReference type="InterPro" id="IPR051397">
    <property type="entry name" value="Zn-ADH-like_protein"/>
</dbReference>
<protein>
    <recommendedName>
        <fullName evidence="1">Enoyl reductase (ER) domain-containing protein</fullName>
    </recommendedName>
</protein>
<dbReference type="GO" id="GO:0016491">
    <property type="term" value="F:oxidoreductase activity"/>
    <property type="evidence" value="ECO:0007669"/>
    <property type="project" value="InterPro"/>
</dbReference>
<dbReference type="InterPro" id="IPR011032">
    <property type="entry name" value="GroES-like_sf"/>
</dbReference>
<dbReference type="AlphaFoldDB" id="A0A4R4YEX2"/>
<dbReference type="InterPro" id="IPR020843">
    <property type="entry name" value="ER"/>
</dbReference>
<dbReference type="InterPro" id="IPR013154">
    <property type="entry name" value="ADH-like_N"/>
</dbReference>
<evidence type="ECO:0000313" key="3">
    <source>
        <dbReference type="Proteomes" id="UP000294947"/>
    </source>
</evidence>
<dbReference type="Pfam" id="PF13602">
    <property type="entry name" value="ADH_zinc_N_2"/>
    <property type="match status" value="1"/>
</dbReference>
<evidence type="ECO:0000313" key="2">
    <source>
        <dbReference type="EMBL" id="TDD43331.1"/>
    </source>
</evidence>
<dbReference type="SMART" id="SM00829">
    <property type="entry name" value="PKS_ER"/>
    <property type="match status" value="1"/>
</dbReference>
<dbReference type="PANTHER" id="PTHR43677:SF4">
    <property type="entry name" value="QUINONE OXIDOREDUCTASE-LIKE PROTEIN 2"/>
    <property type="match status" value="1"/>
</dbReference>
<dbReference type="Proteomes" id="UP000294947">
    <property type="component" value="Unassembled WGS sequence"/>
</dbReference>
<reference evidence="2 3" key="1">
    <citation type="submission" date="2019-03" db="EMBL/GenBank/DDBJ databases">
        <title>Draft genome sequences of novel Actinobacteria.</title>
        <authorList>
            <person name="Sahin N."/>
            <person name="Ay H."/>
            <person name="Saygin H."/>
        </authorList>
    </citation>
    <scope>NUCLEOTIDE SEQUENCE [LARGE SCALE GENOMIC DNA]</scope>
    <source>
        <strain evidence="2 3">7K502</strain>
    </source>
</reference>
<evidence type="ECO:0000259" key="1">
    <source>
        <dbReference type="SMART" id="SM00829"/>
    </source>
</evidence>
<accession>A0A4R4YEX2</accession>
<dbReference type="RefSeq" id="WP_132489750.1">
    <property type="nucleotide sequence ID" value="NZ_SMKW01000040.1"/>
</dbReference>
<keyword evidence="3" id="KW-1185">Reference proteome</keyword>
<dbReference type="Gene3D" id="3.40.50.720">
    <property type="entry name" value="NAD(P)-binding Rossmann-like Domain"/>
    <property type="match status" value="1"/>
</dbReference>
<dbReference type="SUPFAM" id="SSF50129">
    <property type="entry name" value="GroES-like"/>
    <property type="match status" value="1"/>
</dbReference>
<dbReference type="EMBL" id="SMKW01000040">
    <property type="protein sequence ID" value="TDD43331.1"/>
    <property type="molecule type" value="Genomic_DNA"/>
</dbReference>
<proteinExistence type="predicted"/>
<comment type="caution">
    <text evidence="2">The sequence shown here is derived from an EMBL/GenBank/DDBJ whole genome shotgun (WGS) entry which is preliminary data.</text>
</comment>
<name>A0A4R4YEX2_9PSEU</name>
<dbReference type="Gene3D" id="3.90.180.10">
    <property type="entry name" value="Medium-chain alcohol dehydrogenases, catalytic domain"/>
    <property type="match status" value="1"/>
</dbReference>
<dbReference type="InterPro" id="IPR036291">
    <property type="entry name" value="NAD(P)-bd_dom_sf"/>
</dbReference>
<dbReference type="PANTHER" id="PTHR43677">
    <property type="entry name" value="SHORT-CHAIN DEHYDROGENASE/REDUCTASE"/>
    <property type="match status" value="1"/>
</dbReference>
<gene>
    <name evidence="2" type="ORF">E1288_26830</name>
</gene>
<dbReference type="OrthoDB" id="5195079at2"/>
<organism evidence="2 3">
    <name type="scientific">Saccharopolyspora elongata</name>
    <dbReference type="NCBI Taxonomy" id="2530387"/>
    <lineage>
        <taxon>Bacteria</taxon>
        <taxon>Bacillati</taxon>
        <taxon>Actinomycetota</taxon>
        <taxon>Actinomycetes</taxon>
        <taxon>Pseudonocardiales</taxon>
        <taxon>Pseudonocardiaceae</taxon>
        <taxon>Saccharopolyspora</taxon>
    </lineage>
</organism>
<sequence length="320" mass="33165">MRVVQVKEFGGPEVLAVADVADPEPGAGQVLVRASAVDILFLDTQLREGWGKDFFGQAPPYVPGDGVAGRVVSVGESVDPSWIGRSVVASTGNGGTYAELVVVDESELLQVPDGLGEREAVALLHDATTALLLAEHARIRPGERVLVNAAAGGAASVLVQLAGAAGAHVIGTARGDAKLNLVRELGGEPVDYAKPDWEQRVRELTGGVDVVFDGVGGALGRAAFETTNNGARFYAYGAASGDFAEIDPAEAQQRDVTVVGLLDVQPSPEQKKPMTERALAEAAAGRIKPTIGQTFPLERAAEAHAAIAARTTPGRTLLLP</sequence>
<dbReference type="SUPFAM" id="SSF51735">
    <property type="entry name" value="NAD(P)-binding Rossmann-fold domains"/>
    <property type="match status" value="1"/>
</dbReference>
<feature type="domain" description="Enoyl reductase (ER)" evidence="1">
    <location>
        <begin position="10"/>
        <end position="318"/>
    </location>
</feature>
<dbReference type="Pfam" id="PF08240">
    <property type="entry name" value="ADH_N"/>
    <property type="match status" value="1"/>
</dbReference>
<dbReference type="CDD" id="cd08244">
    <property type="entry name" value="MDR_enoyl_red"/>
    <property type="match status" value="1"/>
</dbReference>